<organism evidence="6 7">
    <name type="scientific">Xanthoceras sorbifolium</name>
    <dbReference type="NCBI Taxonomy" id="99658"/>
    <lineage>
        <taxon>Eukaryota</taxon>
        <taxon>Viridiplantae</taxon>
        <taxon>Streptophyta</taxon>
        <taxon>Embryophyta</taxon>
        <taxon>Tracheophyta</taxon>
        <taxon>Spermatophyta</taxon>
        <taxon>Magnoliopsida</taxon>
        <taxon>eudicotyledons</taxon>
        <taxon>Gunneridae</taxon>
        <taxon>Pentapetalae</taxon>
        <taxon>rosids</taxon>
        <taxon>malvids</taxon>
        <taxon>Sapindales</taxon>
        <taxon>Sapindaceae</taxon>
        <taxon>Xanthoceroideae</taxon>
        <taxon>Xanthoceras</taxon>
    </lineage>
</organism>
<dbReference type="PANTHER" id="PTHR12542:SF127">
    <property type="entry name" value="EXOCYST COMPLEX COMPONENT EXO70C1"/>
    <property type="match status" value="1"/>
</dbReference>
<evidence type="ECO:0000313" key="6">
    <source>
        <dbReference type="EMBL" id="KAH7570541.1"/>
    </source>
</evidence>
<gene>
    <name evidence="6" type="ORF">JRO89_XS05G0129700</name>
</gene>
<protein>
    <recommendedName>
        <fullName evidence="3">Exocyst subunit Exo70 family protein</fullName>
    </recommendedName>
</protein>
<dbReference type="SUPFAM" id="SSF74788">
    <property type="entry name" value="Cullin repeat-like"/>
    <property type="match status" value="1"/>
</dbReference>
<evidence type="ECO:0000256" key="1">
    <source>
        <dbReference type="ARBA" id="ARBA00006756"/>
    </source>
</evidence>
<dbReference type="PANTHER" id="PTHR12542">
    <property type="entry name" value="EXOCYST COMPLEX PROTEIN EXO70"/>
    <property type="match status" value="1"/>
</dbReference>
<evidence type="ECO:0000256" key="4">
    <source>
        <dbReference type="SAM" id="MobiDB-lite"/>
    </source>
</evidence>
<feature type="compositionally biased region" description="Polar residues" evidence="4">
    <location>
        <begin position="28"/>
        <end position="37"/>
    </location>
</feature>
<name>A0ABQ8I1Q6_9ROSI</name>
<keyword evidence="3" id="KW-0268">Exocytosis</keyword>
<comment type="function">
    <text evidence="3">Component of the exocyst complex.</text>
</comment>
<dbReference type="InterPro" id="IPR046364">
    <property type="entry name" value="Exo70_C"/>
</dbReference>
<evidence type="ECO:0000259" key="5">
    <source>
        <dbReference type="Pfam" id="PF03081"/>
    </source>
</evidence>
<evidence type="ECO:0000256" key="3">
    <source>
        <dbReference type="RuleBase" id="RU365026"/>
    </source>
</evidence>
<feature type="domain" description="Exocyst complex subunit Exo70 C-terminal" evidence="5">
    <location>
        <begin position="284"/>
        <end position="662"/>
    </location>
</feature>
<keyword evidence="3" id="KW-0653">Protein transport</keyword>
<dbReference type="InterPro" id="IPR016159">
    <property type="entry name" value="Cullin_repeat-like_dom_sf"/>
</dbReference>
<keyword evidence="7" id="KW-1185">Reference proteome</keyword>
<dbReference type="Proteomes" id="UP000827721">
    <property type="component" value="Unassembled WGS sequence"/>
</dbReference>
<proteinExistence type="inferred from homology"/>
<dbReference type="InterPro" id="IPR004140">
    <property type="entry name" value="Exo70"/>
</dbReference>
<dbReference type="Pfam" id="PF03081">
    <property type="entry name" value="Exo70_C"/>
    <property type="match status" value="1"/>
</dbReference>
<accession>A0ABQ8I1Q6</accession>
<comment type="caution">
    <text evidence="6">The sequence shown here is derived from an EMBL/GenBank/DDBJ whole genome shotgun (WGS) entry which is preliminary data.</text>
</comment>
<sequence>MEKNLAPPQDSNSFSRKDNNKAGHAGPESSQAVNVKSDSGGEAEVPSDSDMSLSQAVEEVDRLIQRLSSAKGGDHDHDHEPLPSEVPKSVDFLYNAVDSMVTKYEHKENPPRLGLNHNDDVLFFDSMNRISKLKNSFHRFPSDSVFASSLNKATIVVHRSMSFLEEEYRTILEICKRKIVLEQKTPKTPKQMASLGSDRCMLPEAECNEDDLEFPSFSAEAIATMSKISTVMIAVGYERECCLLYSALRRNAFNEELNELGFDNVSFDEVQRMQWESLELDIATWINAFKHCYVDLFSAERRLTGAVFPDHPSVSRNLYSDLAAAVIVRFLNFSDAVVMTKRSAEKLFKFLDIFETLRDLLPHIKDSNSYSSDCQEVLIDEVSQAKTRIGEAAASIFSELENSIKKDQGRTPVPSGQVHPLTRYTMNYLKYAIEYKDTLEQVFKQVQETEGYCGSTGLEPHKSNTLTTTAITGQDDGGSDKSPFSIQLMTVMDLLDANLDMKSKLYRDPALRYIFLMNNGRYILQKIKSTTEIRELMGPNWCRKRSSDLRQYHKNYQRETWSRVLQSMSPEGLMVNGKVVKPLLKERFKNFNSLFEEIHRTQSTWVVSDEQLQSELRVSISAVVIPAYRCFLGRFRQHLESGRQFEKYIKYQPEDIETFIEELFDGNPTSMQKRR</sequence>
<comment type="similarity">
    <text evidence="1 3">Belongs to the EXO70 family.</text>
</comment>
<evidence type="ECO:0000313" key="7">
    <source>
        <dbReference type="Proteomes" id="UP000827721"/>
    </source>
</evidence>
<evidence type="ECO:0000256" key="2">
    <source>
        <dbReference type="ARBA" id="ARBA00022448"/>
    </source>
</evidence>
<reference evidence="6 7" key="1">
    <citation type="submission" date="2021-02" db="EMBL/GenBank/DDBJ databases">
        <title>Plant Genome Project.</title>
        <authorList>
            <person name="Zhang R.-G."/>
        </authorList>
    </citation>
    <scope>NUCLEOTIDE SEQUENCE [LARGE SCALE GENOMIC DNA]</scope>
    <source>
        <tissue evidence="6">Leaves</tissue>
    </source>
</reference>
<dbReference type="EMBL" id="JAFEMO010000005">
    <property type="protein sequence ID" value="KAH7570541.1"/>
    <property type="molecule type" value="Genomic_DNA"/>
</dbReference>
<dbReference type="Gene3D" id="1.20.1280.170">
    <property type="entry name" value="Exocyst complex component Exo70"/>
    <property type="match status" value="1"/>
</dbReference>
<feature type="region of interest" description="Disordered" evidence="4">
    <location>
        <begin position="1"/>
        <end position="54"/>
    </location>
</feature>
<keyword evidence="2 3" id="KW-0813">Transport</keyword>